<feature type="compositionally biased region" description="Basic and acidic residues" evidence="4">
    <location>
        <begin position="174"/>
        <end position="190"/>
    </location>
</feature>
<feature type="compositionally biased region" description="Polar residues" evidence="4">
    <location>
        <begin position="104"/>
        <end position="120"/>
    </location>
</feature>
<dbReference type="SUPFAM" id="SSF53067">
    <property type="entry name" value="Actin-like ATPase domain"/>
    <property type="match status" value="2"/>
</dbReference>
<feature type="coiled-coil region" evidence="3">
    <location>
        <begin position="253"/>
        <end position="368"/>
    </location>
</feature>
<dbReference type="Gene3D" id="3.30.420.40">
    <property type="match status" value="2"/>
</dbReference>
<comment type="similarity">
    <text evidence="2">Belongs to the actin family.</text>
</comment>
<sequence>MASSGIPSYLRSTSSSSSKVKKDPKAEKKKTVDFPVRRAGAKKEEFRVRPPPAPLSIAIPSTPTQVASALASQKVTKRAVPSPKKPLKRASTTIVDERKAMRSPPTTMANVPSYMRQTVSRGYKEGTLQHPAEPSSVSPPKKVPTPRQAHKVPTSFKPTTTTNAVVKRTPRAAETPRDPMLRAPPTKEPDAVVDNNPECKTPPPPGDEPDAHHRALVAPHVVPVASPRTLPHHSHDSMSVDEALDLAVAMRTIASLQDAAAMTADELARLEAERHDALMDRDVLQTNLDKMSAALTTAKQKCEAHADAALTFQRQRDGLETELLEHKMALTEIKKQVVASTEAKHASMASAEQRVVDLTAHVATLELEKQGRDKELEHLNRICGALQLQVNAFEAAQAEWSHKTSRMAEMTETLATLQLRAEVSEDVQRQMASAASDRAALVAEYDAKLAHEHDKITRLEAQIIEHATLVQAMPAMPADDATVRELRQQLEHAVHALEDHDVMREATLQHTCLTHEMEIARLHGEIESYVEQLRDIEAMLTRVQDEKEDLSRDTATTDARVASLQSQLDEIIVEKDHVAGLHAQLTASIAQRDERIRALEADANRMQRDVDAADADWTARLEATTTDADRRNEAIEAAYEVQVRELTDELATAVSTAEHAVATRKQAESDVVALRTELAEKAASLQSLSSGHGSREADWLAELEERDVANAALTRRIEELEAAIAGANAARDELEKQAATHAAITESYVAQVAEIEAAKCALQDDYETLQARTQSLDASFATAEAEAKRHISQIDALTSELRQNALAHEAEVADLEASVAALHAQLQGHAETAHVLQAKHSSYEADAASHAAVVESFTVQIEALQTQLAARDATEAELLAAHQETKDALDEARYQVDELEARAHDAETEVDSAHVARIDALEATIRELETRLEANAPEKIAEARAAVDAMRREQNEATAAHDAQLHVLQESQRELKALEAAKTRQLTTLEASHEQLGAELQAAKKTITALQAQLSTTTQPTAVAVAAVPRPVIGKGVVVVHFGSLELHAGLLHADTASYVPTLKLPTLVAVPQGGAAELHRVLQGSSYIGTGSVRIGYENGYFLGRDAVTFLYEHPDPALRCILKQERVFQNGHVTSTEYLEGLLHQVFTGLGIDDAISSYNVIVTHKPQLAKASREALADVLFEKCAVKGALLATDALMSLRARGKSTGLVLDVGADATYIVPIYEDMILDHAVVTMPMGGEALVAFMVSMLLSQESDEYHKIPLRLQQKIARAILETKGMVAKDFDAMAEKHGRFERAHVQVLPTESQPVWQKAVPHKTTAAHPLHEVYAYRLPSGSTLEMHCDVERFIAPELLWQPKLNPDNACEMALHDALARAFAESDSQLHHELLANVVCTGGACQLPGFKARVHQEIQKLCPFESLIVVDVVGKDECATFAGTCMYASSLKDRSWITSDEFDVDGAAVLHAKCF</sequence>
<feature type="region of interest" description="Disordered" evidence="4">
    <location>
        <begin position="1"/>
        <end position="212"/>
    </location>
</feature>
<organism evidence="5 6">
    <name type="scientific">Saprolegnia diclina (strain VS20)</name>
    <dbReference type="NCBI Taxonomy" id="1156394"/>
    <lineage>
        <taxon>Eukaryota</taxon>
        <taxon>Sar</taxon>
        <taxon>Stramenopiles</taxon>
        <taxon>Oomycota</taxon>
        <taxon>Saprolegniomycetes</taxon>
        <taxon>Saprolegniales</taxon>
        <taxon>Saprolegniaceae</taxon>
        <taxon>Saprolegnia</taxon>
    </lineage>
</organism>
<evidence type="ECO:0000256" key="4">
    <source>
        <dbReference type="SAM" id="MobiDB-lite"/>
    </source>
</evidence>
<keyword evidence="3" id="KW-0175">Coiled coil</keyword>
<dbReference type="InterPro" id="IPR004000">
    <property type="entry name" value="Actin"/>
</dbReference>
<proteinExistence type="inferred from homology"/>
<reference evidence="5 6" key="1">
    <citation type="submission" date="2012-04" db="EMBL/GenBank/DDBJ databases">
        <title>The Genome Sequence of Saprolegnia declina VS20.</title>
        <authorList>
            <consortium name="The Broad Institute Genome Sequencing Platform"/>
            <person name="Russ C."/>
            <person name="Nusbaum C."/>
            <person name="Tyler B."/>
            <person name="van West P."/>
            <person name="Dieguez-Uribeondo J."/>
            <person name="de Bruijn I."/>
            <person name="Tripathy S."/>
            <person name="Jiang R."/>
            <person name="Young S.K."/>
            <person name="Zeng Q."/>
            <person name="Gargeya S."/>
            <person name="Fitzgerald M."/>
            <person name="Haas B."/>
            <person name="Abouelleil A."/>
            <person name="Alvarado L."/>
            <person name="Arachchi H.M."/>
            <person name="Berlin A."/>
            <person name="Chapman S.B."/>
            <person name="Goldberg J."/>
            <person name="Griggs A."/>
            <person name="Gujja S."/>
            <person name="Hansen M."/>
            <person name="Howarth C."/>
            <person name="Imamovic A."/>
            <person name="Larimer J."/>
            <person name="McCowen C."/>
            <person name="Montmayeur A."/>
            <person name="Murphy C."/>
            <person name="Neiman D."/>
            <person name="Pearson M."/>
            <person name="Priest M."/>
            <person name="Roberts A."/>
            <person name="Saif S."/>
            <person name="Shea T."/>
            <person name="Sisk P."/>
            <person name="Sykes S."/>
            <person name="Wortman J."/>
            <person name="Nusbaum C."/>
            <person name="Birren B."/>
        </authorList>
    </citation>
    <scope>NUCLEOTIDE SEQUENCE [LARGE SCALE GENOMIC DNA]</scope>
    <source>
        <strain evidence="5 6">VS20</strain>
    </source>
</reference>
<dbReference type="STRING" id="1156394.T0Q1C4"/>
<feature type="coiled-coil region" evidence="3">
    <location>
        <begin position="703"/>
        <end position="737"/>
    </location>
</feature>
<feature type="coiled-coil region" evidence="3">
    <location>
        <begin position="589"/>
        <end position="616"/>
    </location>
</feature>
<feature type="coiled-coil region" evidence="3">
    <location>
        <begin position="780"/>
        <end position="818"/>
    </location>
</feature>
<dbReference type="SMART" id="SM00268">
    <property type="entry name" value="ACTIN"/>
    <property type="match status" value="1"/>
</dbReference>
<protein>
    <submittedName>
        <fullName evidence="5">Uncharacterized protein</fullName>
    </submittedName>
</protein>
<dbReference type="EMBL" id="JH767168">
    <property type="protein sequence ID" value="EQC31639.1"/>
    <property type="molecule type" value="Genomic_DNA"/>
</dbReference>
<dbReference type="Gene3D" id="3.90.640.10">
    <property type="entry name" value="Actin, Chain A, domain 4"/>
    <property type="match status" value="1"/>
</dbReference>
<evidence type="ECO:0000313" key="6">
    <source>
        <dbReference type="Proteomes" id="UP000030762"/>
    </source>
</evidence>
<gene>
    <name evidence="5" type="ORF">SDRG_10804</name>
</gene>
<dbReference type="InterPro" id="IPR043129">
    <property type="entry name" value="ATPase_NBD"/>
</dbReference>
<evidence type="ECO:0000256" key="3">
    <source>
        <dbReference type="SAM" id="Coils"/>
    </source>
</evidence>
<feature type="coiled-coil region" evidence="3">
    <location>
        <begin position="940"/>
        <end position="1013"/>
    </location>
</feature>
<dbReference type="OMA" id="MILDHAV"/>
<name>T0Q1C4_SAPDV</name>
<keyword evidence="6" id="KW-1185">Reference proteome</keyword>
<dbReference type="OrthoDB" id="74201at2759"/>
<dbReference type="Proteomes" id="UP000030762">
    <property type="component" value="Unassembled WGS sequence"/>
</dbReference>
<comment type="catalytic activity">
    <reaction evidence="1">
        <text>ATP + H2O = ADP + phosphate + H(+)</text>
        <dbReference type="Rhea" id="RHEA:13065"/>
        <dbReference type="ChEBI" id="CHEBI:15377"/>
        <dbReference type="ChEBI" id="CHEBI:15378"/>
        <dbReference type="ChEBI" id="CHEBI:30616"/>
        <dbReference type="ChEBI" id="CHEBI:43474"/>
        <dbReference type="ChEBI" id="CHEBI:456216"/>
    </reaction>
</comment>
<feature type="compositionally biased region" description="Basic and acidic residues" evidence="4">
    <location>
        <begin position="20"/>
        <end position="48"/>
    </location>
</feature>
<dbReference type="VEuPathDB" id="FungiDB:SDRG_10804"/>
<accession>T0Q1C4</accession>
<feature type="compositionally biased region" description="Polar residues" evidence="4">
    <location>
        <begin position="64"/>
        <end position="74"/>
    </location>
</feature>
<evidence type="ECO:0000256" key="2">
    <source>
        <dbReference type="RuleBase" id="RU000487"/>
    </source>
</evidence>
<feature type="coiled-coil region" evidence="3">
    <location>
        <begin position="519"/>
        <end position="553"/>
    </location>
</feature>
<dbReference type="eggNOG" id="KOG0676">
    <property type="taxonomic scope" value="Eukaryota"/>
</dbReference>
<feature type="coiled-coil region" evidence="3">
    <location>
        <begin position="882"/>
        <end position="916"/>
    </location>
</feature>
<dbReference type="GeneID" id="19951531"/>
<dbReference type="RefSeq" id="XP_008615038.1">
    <property type="nucleotide sequence ID" value="XM_008616816.1"/>
</dbReference>
<evidence type="ECO:0000256" key="1">
    <source>
        <dbReference type="ARBA" id="ARBA00049360"/>
    </source>
</evidence>
<dbReference type="InParanoid" id="T0Q1C4"/>
<dbReference type="PANTHER" id="PTHR11937">
    <property type="entry name" value="ACTIN"/>
    <property type="match status" value="1"/>
</dbReference>
<dbReference type="Gene3D" id="1.10.287.1490">
    <property type="match status" value="1"/>
</dbReference>
<evidence type="ECO:0000313" key="5">
    <source>
        <dbReference type="EMBL" id="EQC31639.1"/>
    </source>
</evidence>
<dbReference type="Pfam" id="PF00022">
    <property type="entry name" value="Actin"/>
    <property type="match status" value="1"/>
</dbReference>